<name>A0A0X3UAQ1_9RHOB</name>
<evidence type="ECO:0000313" key="3">
    <source>
        <dbReference type="Proteomes" id="UP000053791"/>
    </source>
</evidence>
<evidence type="ECO:0008006" key="4">
    <source>
        <dbReference type="Google" id="ProtNLM"/>
    </source>
</evidence>
<dbReference type="Proteomes" id="UP000053791">
    <property type="component" value="Unassembled WGS sequence"/>
</dbReference>
<keyword evidence="1" id="KW-0472">Membrane</keyword>
<feature type="transmembrane region" description="Helical" evidence="1">
    <location>
        <begin position="77"/>
        <end position="97"/>
    </location>
</feature>
<keyword evidence="1" id="KW-0812">Transmembrane</keyword>
<feature type="transmembrane region" description="Helical" evidence="1">
    <location>
        <begin position="109"/>
        <end position="132"/>
    </location>
</feature>
<dbReference type="OrthoDB" id="7849442at2"/>
<feature type="transmembrane region" description="Helical" evidence="1">
    <location>
        <begin position="138"/>
        <end position="161"/>
    </location>
</feature>
<organism evidence="2 3">
    <name type="scientific">Ruegeria marisrubri</name>
    <dbReference type="NCBI Taxonomy" id="1685379"/>
    <lineage>
        <taxon>Bacteria</taxon>
        <taxon>Pseudomonadati</taxon>
        <taxon>Pseudomonadota</taxon>
        <taxon>Alphaproteobacteria</taxon>
        <taxon>Rhodobacterales</taxon>
        <taxon>Roseobacteraceae</taxon>
        <taxon>Ruegeria</taxon>
    </lineage>
</organism>
<gene>
    <name evidence="2" type="ORF">AVO45_17590</name>
</gene>
<dbReference type="AlphaFoldDB" id="A0A0X3UAQ1"/>
<comment type="caution">
    <text evidence="2">The sequence shown here is derived from an EMBL/GenBank/DDBJ whole genome shotgun (WGS) entry which is preliminary data.</text>
</comment>
<keyword evidence="3" id="KW-1185">Reference proteome</keyword>
<protein>
    <recommendedName>
        <fullName evidence="4">MASE1 domain-containing protein</fullName>
    </recommendedName>
</protein>
<accession>A0A0X3UAQ1</accession>
<evidence type="ECO:0000313" key="2">
    <source>
        <dbReference type="EMBL" id="KUJ85167.1"/>
    </source>
</evidence>
<feature type="transmembrane region" description="Helical" evidence="1">
    <location>
        <begin position="41"/>
        <end position="65"/>
    </location>
</feature>
<dbReference type="STRING" id="1685379.AVO45_17590"/>
<keyword evidence="1" id="KW-1133">Transmembrane helix</keyword>
<proteinExistence type="predicted"/>
<evidence type="ECO:0000256" key="1">
    <source>
        <dbReference type="SAM" id="Phobius"/>
    </source>
</evidence>
<reference evidence="2 3" key="1">
    <citation type="submission" date="2015-12" db="EMBL/GenBank/DDBJ databases">
        <authorList>
            <person name="Shamseldin A."/>
            <person name="Moawad H."/>
            <person name="Abd El-Rahim W.M."/>
            <person name="Sadowsky M.J."/>
        </authorList>
    </citation>
    <scope>NUCLEOTIDE SEQUENCE [LARGE SCALE GENOMIC DNA]</scope>
    <source>
        <strain evidence="2 3">ZGT118</strain>
    </source>
</reference>
<dbReference type="EMBL" id="LQBQ01000004">
    <property type="protein sequence ID" value="KUJ85167.1"/>
    <property type="molecule type" value="Genomic_DNA"/>
</dbReference>
<sequence>MAYVVASILTFEVLMPLQNAFFPEFASRASLLFLPHGVRVLAAWLMGWRAVIALLPGVFIVFAYLGGADVFLPSRLQSIFVAVVSAPAVFHVLKVLGWDLFPRPDRAPCWACVMVAGVLSSILLSVTTNMAFGSEPSAYFAFLIGDTFGLLFLMLGLFYAFRFMRSAN</sequence>